<evidence type="ECO:0000256" key="4">
    <source>
        <dbReference type="SAM" id="MobiDB-lite"/>
    </source>
</evidence>
<gene>
    <name evidence="5" type="ORF">FA15DRAFT_662291</name>
</gene>
<dbReference type="Proteomes" id="UP000307440">
    <property type="component" value="Unassembled WGS sequence"/>
</dbReference>
<dbReference type="InterPro" id="IPR013868">
    <property type="entry name" value="Cut8/Sts1_fam"/>
</dbReference>
<reference evidence="5 6" key="1">
    <citation type="journal article" date="2019" name="Nat. Ecol. Evol.">
        <title>Megaphylogeny resolves global patterns of mushroom evolution.</title>
        <authorList>
            <person name="Varga T."/>
            <person name="Krizsan K."/>
            <person name="Foldi C."/>
            <person name="Dima B."/>
            <person name="Sanchez-Garcia M."/>
            <person name="Sanchez-Ramirez S."/>
            <person name="Szollosi G.J."/>
            <person name="Szarkandi J.G."/>
            <person name="Papp V."/>
            <person name="Albert L."/>
            <person name="Andreopoulos W."/>
            <person name="Angelini C."/>
            <person name="Antonin V."/>
            <person name="Barry K.W."/>
            <person name="Bougher N.L."/>
            <person name="Buchanan P."/>
            <person name="Buyck B."/>
            <person name="Bense V."/>
            <person name="Catcheside P."/>
            <person name="Chovatia M."/>
            <person name="Cooper J."/>
            <person name="Damon W."/>
            <person name="Desjardin D."/>
            <person name="Finy P."/>
            <person name="Geml J."/>
            <person name="Haridas S."/>
            <person name="Hughes K."/>
            <person name="Justo A."/>
            <person name="Karasinski D."/>
            <person name="Kautmanova I."/>
            <person name="Kiss B."/>
            <person name="Kocsube S."/>
            <person name="Kotiranta H."/>
            <person name="LaButti K.M."/>
            <person name="Lechner B.E."/>
            <person name="Liimatainen K."/>
            <person name="Lipzen A."/>
            <person name="Lukacs Z."/>
            <person name="Mihaltcheva S."/>
            <person name="Morgado L.N."/>
            <person name="Niskanen T."/>
            <person name="Noordeloos M.E."/>
            <person name="Ohm R.A."/>
            <person name="Ortiz-Santana B."/>
            <person name="Ovrebo C."/>
            <person name="Racz N."/>
            <person name="Riley R."/>
            <person name="Savchenko A."/>
            <person name="Shiryaev A."/>
            <person name="Soop K."/>
            <person name="Spirin V."/>
            <person name="Szebenyi C."/>
            <person name="Tomsovsky M."/>
            <person name="Tulloss R.E."/>
            <person name="Uehling J."/>
            <person name="Grigoriev I.V."/>
            <person name="Vagvolgyi C."/>
            <person name="Papp T."/>
            <person name="Martin F.M."/>
            <person name="Miettinen O."/>
            <person name="Hibbett D.S."/>
            <person name="Nagy L.G."/>
        </authorList>
    </citation>
    <scope>NUCLEOTIDE SEQUENCE [LARGE SCALE GENOMIC DNA]</scope>
    <source>
        <strain evidence="5 6">CBS 121175</strain>
    </source>
</reference>
<evidence type="ECO:0000256" key="3">
    <source>
        <dbReference type="RuleBase" id="RU368013"/>
    </source>
</evidence>
<proteinExistence type="inferred from homology"/>
<comment type="subunit">
    <text evidence="3">Binds the proteasome.</text>
</comment>
<feature type="region of interest" description="Disordered" evidence="4">
    <location>
        <begin position="203"/>
        <end position="223"/>
    </location>
</feature>
<comment type="subcellular location">
    <subcellularLocation>
        <location evidence="3">Cytoplasm</location>
    </subcellularLocation>
    <subcellularLocation>
        <location evidence="3">Nucleus</location>
    </subcellularLocation>
</comment>
<feature type="compositionally biased region" description="Basic and acidic residues" evidence="4">
    <location>
        <begin position="83"/>
        <end position="97"/>
    </location>
</feature>
<dbReference type="GO" id="GO:0070628">
    <property type="term" value="F:proteasome binding"/>
    <property type="evidence" value="ECO:0007669"/>
    <property type="project" value="TreeGrafter"/>
</dbReference>
<feature type="compositionally biased region" description="Polar residues" evidence="4">
    <location>
        <begin position="109"/>
        <end position="121"/>
    </location>
</feature>
<comment type="function">
    <text evidence="3">Involved in ubiquitin-mediated protein degradation. Regulatory factor in the ubiquitin/proteasome pathway that controls the turnover of proteasome substrates. Targets proteasomes to the nucleus and facilitates the degradation of nuclear proteins.</text>
</comment>
<evidence type="ECO:0000256" key="2">
    <source>
        <dbReference type="ARBA" id="ARBA00023242"/>
    </source>
</evidence>
<evidence type="ECO:0000256" key="1">
    <source>
        <dbReference type="ARBA" id="ARBA00006199"/>
    </source>
</evidence>
<evidence type="ECO:0000313" key="6">
    <source>
        <dbReference type="Proteomes" id="UP000307440"/>
    </source>
</evidence>
<name>A0A5C3LBW8_COPMA</name>
<dbReference type="PANTHER" id="PTHR28032">
    <property type="entry name" value="FI02826P"/>
    <property type="match status" value="1"/>
</dbReference>
<dbReference type="GO" id="GO:0031144">
    <property type="term" value="P:proteasome localization"/>
    <property type="evidence" value="ECO:0007669"/>
    <property type="project" value="UniProtKB-UniRule"/>
</dbReference>
<dbReference type="Pfam" id="PF08559">
    <property type="entry name" value="Cut8"/>
    <property type="match status" value="1"/>
</dbReference>
<keyword evidence="3" id="KW-0963">Cytoplasm</keyword>
<accession>A0A5C3LBW8</accession>
<keyword evidence="2 3" id="KW-0539">Nucleus</keyword>
<protein>
    <recommendedName>
        <fullName evidence="3">Tethering factor for nuclear proteasome STS1</fullName>
    </recommendedName>
</protein>
<dbReference type="PANTHER" id="PTHR28032:SF1">
    <property type="entry name" value="FI02826P"/>
    <property type="match status" value="1"/>
</dbReference>
<dbReference type="GO" id="GO:0031965">
    <property type="term" value="C:nuclear membrane"/>
    <property type="evidence" value="ECO:0007669"/>
    <property type="project" value="TreeGrafter"/>
</dbReference>
<dbReference type="Gene3D" id="1.20.58.1590">
    <property type="entry name" value="Tethering factor for nuclear proteasome Cut8/Sts1"/>
    <property type="match status" value="1"/>
</dbReference>
<dbReference type="GO" id="GO:0071630">
    <property type="term" value="P:nuclear protein quality control by the ubiquitin-proteasome system"/>
    <property type="evidence" value="ECO:0007669"/>
    <property type="project" value="UniProtKB-UniRule"/>
</dbReference>
<evidence type="ECO:0000313" key="5">
    <source>
        <dbReference type="EMBL" id="TFK30347.1"/>
    </source>
</evidence>
<dbReference type="GO" id="GO:0005737">
    <property type="term" value="C:cytoplasm"/>
    <property type="evidence" value="ECO:0007669"/>
    <property type="project" value="UniProtKB-SubCell"/>
</dbReference>
<dbReference type="AlphaFoldDB" id="A0A5C3LBW8"/>
<keyword evidence="3" id="KW-0813">Transport</keyword>
<dbReference type="GO" id="GO:0015031">
    <property type="term" value="P:protein transport"/>
    <property type="evidence" value="ECO:0007669"/>
    <property type="project" value="UniProtKB-UniRule"/>
</dbReference>
<dbReference type="EMBL" id="ML210146">
    <property type="protein sequence ID" value="TFK30347.1"/>
    <property type="molecule type" value="Genomic_DNA"/>
</dbReference>
<organism evidence="5 6">
    <name type="scientific">Coprinopsis marcescibilis</name>
    <name type="common">Agaric fungus</name>
    <name type="synonym">Psathyrella marcescibilis</name>
    <dbReference type="NCBI Taxonomy" id="230819"/>
    <lineage>
        <taxon>Eukaryota</taxon>
        <taxon>Fungi</taxon>
        <taxon>Dikarya</taxon>
        <taxon>Basidiomycota</taxon>
        <taxon>Agaricomycotina</taxon>
        <taxon>Agaricomycetes</taxon>
        <taxon>Agaricomycetidae</taxon>
        <taxon>Agaricales</taxon>
        <taxon>Agaricineae</taxon>
        <taxon>Psathyrellaceae</taxon>
        <taxon>Coprinopsis</taxon>
    </lineage>
</organism>
<comment type="similarity">
    <text evidence="1 3">Belongs to the cut8/STS1 family.</text>
</comment>
<keyword evidence="3" id="KW-0653">Protein transport</keyword>
<keyword evidence="6" id="KW-1185">Reference proteome</keyword>
<dbReference type="InterPro" id="IPR038422">
    <property type="entry name" value="Cut8/Sts1_sf"/>
</dbReference>
<feature type="region of interest" description="Disordered" evidence="4">
    <location>
        <begin position="64"/>
        <end position="130"/>
    </location>
</feature>
<feature type="compositionally biased region" description="Polar residues" evidence="4">
    <location>
        <begin position="209"/>
        <end position="223"/>
    </location>
</feature>
<dbReference type="STRING" id="230819.A0A5C3LBW8"/>
<dbReference type="OrthoDB" id="10061064at2759"/>
<sequence length="389" mass="43021">MANVLQHHIDFQPRQVSHAPSPFGFGFGLGSGPGVASTGWQPATTPGHTNVAAFQQLASSMNHAMTQRLAKRRHEFEDDEGGRDESMDRSPTPERPKRAVPKRARMVVPNNNGNDRTSASSTDKKEGDGSQDVDVGVLLASLPTQSLLPLLTSLVKAQPELKSTILSLIPKPTLETALQVIGQSAKTLRDAYPYSNSSSFSEPSFGFGQASQPSNHVQQHHSQSGMRDSYIISRLRPHITEFVSCCMSYLPYFSSNSAPTQTIGSQLTQTIQTMHKDKFHPSETFVFLQAVTNHLLSQPPLTITSMAPLLVPRLIEEWQNWVNRIDEVVNGLARMFGSDTVKSWETALDEMAMSKVVEIATPMRQIRDRWIAKVGWLVGRSLPYAMEEL</sequence>